<accession>A0A8D8BWN3</accession>
<reference evidence="1" key="1">
    <citation type="submission" date="2021-05" db="EMBL/GenBank/DDBJ databases">
        <authorList>
            <person name="Alioto T."/>
            <person name="Alioto T."/>
            <person name="Gomez Garrido J."/>
        </authorList>
    </citation>
    <scope>NUCLEOTIDE SEQUENCE</scope>
</reference>
<evidence type="ECO:0000313" key="1">
    <source>
        <dbReference type="EMBL" id="CAG6483204.1"/>
    </source>
</evidence>
<protein>
    <submittedName>
        <fullName evidence="1">(northern house mosquito) hypothetical protein</fullName>
    </submittedName>
</protein>
<name>A0A8D8BWN3_CULPI</name>
<sequence>MISCFFMIALHISFLDQHLKGRYDIALTAFHYTRFDGTKGRMSRNISGTVRIMARSPIALKRAIKTIAFKNYEYWTEFPEMYSFSEHSQGHRVIPDGGKIISDTLNVHIEVSR</sequence>
<dbReference type="AlphaFoldDB" id="A0A8D8BWN3"/>
<proteinExistence type="predicted"/>
<organism evidence="1">
    <name type="scientific">Culex pipiens</name>
    <name type="common">House mosquito</name>
    <dbReference type="NCBI Taxonomy" id="7175"/>
    <lineage>
        <taxon>Eukaryota</taxon>
        <taxon>Metazoa</taxon>
        <taxon>Ecdysozoa</taxon>
        <taxon>Arthropoda</taxon>
        <taxon>Hexapoda</taxon>
        <taxon>Insecta</taxon>
        <taxon>Pterygota</taxon>
        <taxon>Neoptera</taxon>
        <taxon>Endopterygota</taxon>
        <taxon>Diptera</taxon>
        <taxon>Nematocera</taxon>
        <taxon>Culicoidea</taxon>
        <taxon>Culicidae</taxon>
        <taxon>Culicinae</taxon>
        <taxon>Culicini</taxon>
        <taxon>Culex</taxon>
        <taxon>Culex</taxon>
    </lineage>
</organism>
<dbReference type="EMBL" id="HBUE01095387">
    <property type="protein sequence ID" value="CAG6483204.1"/>
    <property type="molecule type" value="Transcribed_RNA"/>
</dbReference>